<dbReference type="Pfam" id="PF01522">
    <property type="entry name" value="Polysacc_deac_1"/>
    <property type="match status" value="1"/>
</dbReference>
<dbReference type="PANTHER" id="PTHR47561">
    <property type="entry name" value="POLYSACCHARIDE DEACETYLASE FAMILY PROTEIN (AFU_ORTHOLOGUE AFUA_6G05030)"/>
    <property type="match status" value="1"/>
</dbReference>
<dbReference type="InterPro" id="IPR014344">
    <property type="entry name" value="XrtA_polysacc_deacetyl"/>
</dbReference>
<dbReference type="CDD" id="cd10941">
    <property type="entry name" value="CE4_PuuE_HpPgdA_like_2"/>
    <property type="match status" value="1"/>
</dbReference>
<dbReference type="InterPro" id="IPR022560">
    <property type="entry name" value="DUF3473"/>
</dbReference>
<dbReference type="Pfam" id="PF11959">
    <property type="entry name" value="DUF3473"/>
    <property type="match status" value="1"/>
</dbReference>
<dbReference type="PROSITE" id="PS51677">
    <property type="entry name" value="NODB"/>
    <property type="match status" value="1"/>
</dbReference>
<dbReference type="GO" id="GO:0005975">
    <property type="term" value="P:carbohydrate metabolic process"/>
    <property type="evidence" value="ECO:0007669"/>
    <property type="project" value="InterPro"/>
</dbReference>
<keyword evidence="2" id="KW-0378">Hydrolase</keyword>
<evidence type="ECO:0000313" key="2">
    <source>
        <dbReference type="EMBL" id="QDS96369.1"/>
    </source>
</evidence>
<dbReference type="NCBIfam" id="TIGR03006">
    <property type="entry name" value="pepcterm_polyde"/>
    <property type="match status" value="1"/>
</dbReference>
<dbReference type="EC" id="3.5.1.-" evidence="2"/>
<organism evidence="2 3">
    <name type="scientific">Roseimaritima multifibrata</name>
    <dbReference type="NCBI Taxonomy" id="1930274"/>
    <lineage>
        <taxon>Bacteria</taxon>
        <taxon>Pseudomonadati</taxon>
        <taxon>Planctomycetota</taxon>
        <taxon>Planctomycetia</taxon>
        <taxon>Pirellulales</taxon>
        <taxon>Pirellulaceae</taxon>
        <taxon>Roseimaritima</taxon>
    </lineage>
</organism>
<proteinExistence type="predicted"/>
<dbReference type="InterPro" id="IPR045235">
    <property type="entry name" value="PuuE_HpPgdA-like"/>
</dbReference>
<dbReference type="EMBL" id="CP036262">
    <property type="protein sequence ID" value="QDS96369.1"/>
    <property type="molecule type" value="Genomic_DNA"/>
</dbReference>
<dbReference type="PANTHER" id="PTHR47561:SF1">
    <property type="entry name" value="POLYSACCHARIDE DEACETYLASE FAMILY PROTEIN (AFU_ORTHOLOGUE AFUA_6G05030)"/>
    <property type="match status" value="1"/>
</dbReference>
<dbReference type="GO" id="GO:0016810">
    <property type="term" value="F:hydrolase activity, acting on carbon-nitrogen (but not peptide) bonds"/>
    <property type="evidence" value="ECO:0007669"/>
    <property type="project" value="InterPro"/>
</dbReference>
<feature type="domain" description="NodB homology" evidence="1">
    <location>
        <begin position="17"/>
        <end position="282"/>
    </location>
</feature>
<protein>
    <submittedName>
        <fullName evidence="2">Peptidoglycan deacetylase</fullName>
        <ecNumber evidence="2">3.5.1.-</ecNumber>
    </submittedName>
</protein>
<accession>A0A517MNB2</accession>
<name>A0A517MNB2_9BACT</name>
<dbReference type="Gene3D" id="3.20.20.370">
    <property type="entry name" value="Glycoside hydrolase/deacetylase"/>
    <property type="match status" value="1"/>
</dbReference>
<keyword evidence="3" id="KW-1185">Reference proteome</keyword>
<dbReference type="InterPro" id="IPR002509">
    <property type="entry name" value="NODB_dom"/>
</dbReference>
<dbReference type="SUPFAM" id="SSF88713">
    <property type="entry name" value="Glycoside hydrolase/deacetylase"/>
    <property type="match status" value="1"/>
</dbReference>
<sequence>MLPNILTVDVEDYFQVSAFEHRIDRSTWDARECRVEKNTDRMLQLFDDCNVLGTFFVLGWVAERYPQLVQRIVAAGHELASHGYWHQLVYDLTPDEFRTDVRTSRDILQQTGGVPVTAYRAPSFSIVQRSMWALDILVEEGYTVDSSIFPIRHDRYGVPDALPQIHERQTTAGPITEVPPSFWTSRSGNVPIGGGYFRLFPLTVTKHAISRVQSQGRPAMFYIHPWEIDPDQPRVKDVGAKSRLRHYVGLKKTEKKLRNLLTTVPFATLNQTLQAIEPSGAP</sequence>
<dbReference type="KEGG" id="rml:FF011L_51770"/>
<reference evidence="2 3" key="1">
    <citation type="submission" date="2019-02" db="EMBL/GenBank/DDBJ databases">
        <title>Deep-cultivation of Planctomycetes and their phenomic and genomic characterization uncovers novel biology.</title>
        <authorList>
            <person name="Wiegand S."/>
            <person name="Jogler M."/>
            <person name="Boedeker C."/>
            <person name="Pinto D."/>
            <person name="Vollmers J."/>
            <person name="Rivas-Marin E."/>
            <person name="Kohn T."/>
            <person name="Peeters S.H."/>
            <person name="Heuer A."/>
            <person name="Rast P."/>
            <person name="Oberbeckmann S."/>
            <person name="Bunk B."/>
            <person name="Jeske O."/>
            <person name="Meyerdierks A."/>
            <person name="Storesund J.E."/>
            <person name="Kallscheuer N."/>
            <person name="Luecker S."/>
            <person name="Lage O.M."/>
            <person name="Pohl T."/>
            <person name="Merkel B.J."/>
            <person name="Hornburger P."/>
            <person name="Mueller R.-W."/>
            <person name="Bruemmer F."/>
            <person name="Labrenz M."/>
            <person name="Spormann A.M."/>
            <person name="Op den Camp H."/>
            <person name="Overmann J."/>
            <person name="Amann R."/>
            <person name="Jetten M.S.M."/>
            <person name="Mascher T."/>
            <person name="Medema M.H."/>
            <person name="Devos D.P."/>
            <person name="Kaster A.-K."/>
            <person name="Ovreas L."/>
            <person name="Rohde M."/>
            <person name="Galperin M.Y."/>
            <person name="Jogler C."/>
        </authorList>
    </citation>
    <scope>NUCLEOTIDE SEQUENCE [LARGE SCALE GENOMIC DNA]</scope>
    <source>
        <strain evidence="2 3">FF011L</strain>
    </source>
</reference>
<dbReference type="RefSeq" id="WP_218932856.1">
    <property type="nucleotide sequence ID" value="NZ_CP036262.1"/>
</dbReference>
<gene>
    <name evidence="2" type="primary">pgdA</name>
    <name evidence="2" type="ORF">FF011L_51770</name>
</gene>
<dbReference type="InterPro" id="IPR011330">
    <property type="entry name" value="Glyco_hydro/deAcase_b/a-brl"/>
</dbReference>
<dbReference type="Proteomes" id="UP000320672">
    <property type="component" value="Chromosome"/>
</dbReference>
<dbReference type="AlphaFoldDB" id="A0A517MNB2"/>
<evidence type="ECO:0000313" key="3">
    <source>
        <dbReference type="Proteomes" id="UP000320672"/>
    </source>
</evidence>
<evidence type="ECO:0000259" key="1">
    <source>
        <dbReference type="PROSITE" id="PS51677"/>
    </source>
</evidence>